<evidence type="ECO:0000313" key="1">
    <source>
        <dbReference type="EMBL" id="KIK74233.1"/>
    </source>
</evidence>
<dbReference type="OrthoDB" id="2632196at2759"/>
<name>A0A0D0CFQ6_9AGAM</name>
<sequence>MPFKLVSQFMEDVFAKEDCICDRPSCKAKIKAGEPCFYVATIDPGQPGRHVCAPCYFQYRKKAATSSHLCPDPQTIQQSVNAAQRKSMVNPPPVIAVPQQHHSGGPDQPLWTRIPGPDIVIPSTSWQGSASAASGSLTTSMGLGYTVQHAHYAAECQCWVKMSYAFAPAETISLAISAVHEGAAHKKTKWVQIGNICEGKKAVDAQIDAASLIKLALETILPKLHAFSSGFQWHAEEFVVCDSEWVNLSTHSPLVPYFYQECMQATCKDPKARNFKSKQFPLMVVIPESQWNDYEIWCKEAEVVISFSTFVAVLADVICFTMWRLSMHHQRSVFARLVLAWRLPLSL</sequence>
<dbReference type="HOGENOM" id="CLU_018737_0_0_1"/>
<gene>
    <name evidence="1" type="ORF">PAXRUDRAFT_791481</name>
</gene>
<dbReference type="AlphaFoldDB" id="A0A0D0CFQ6"/>
<proteinExistence type="predicted"/>
<reference evidence="2" key="2">
    <citation type="submission" date="2015-01" db="EMBL/GenBank/DDBJ databases">
        <title>Evolutionary Origins and Diversification of the Mycorrhizal Mutualists.</title>
        <authorList>
            <consortium name="DOE Joint Genome Institute"/>
            <consortium name="Mycorrhizal Genomics Consortium"/>
            <person name="Kohler A."/>
            <person name="Kuo A."/>
            <person name="Nagy L.G."/>
            <person name="Floudas D."/>
            <person name="Copeland A."/>
            <person name="Barry K.W."/>
            <person name="Cichocki N."/>
            <person name="Veneault-Fourrey C."/>
            <person name="LaButti K."/>
            <person name="Lindquist E.A."/>
            <person name="Lipzen A."/>
            <person name="Lundell T."/>
            <person name="Morin E."/>
            <person name="Murat C."/>
            <person name="Riley R."/>
            <person name="Ohm R."/>
            <person name="Sun H."/>
            <person name="Tunlid A."/>
            <person name="Henrissat B."/>
            <person name="Grigoriev I.V."/>
            <person name="Hibbett D.S."/>
            <person name="Martin F."/>
        </authorList>
    </citation>
    <scope>NUCLEOTIDE SEQUENCE [LARGE SCALE GENOMIC DNA]</scope>
    <source>
        <strain evidence="2">Ve08.2h10</strain>
    </source>
</reference>
<evidence type="ECO:0000313" key="2">
    <source>
        <dbReference type="Proteomes" id="UP000054538"/>
    </source>
</evidence>
<protein>
    <submittedName>
        <fullName evidence="1">Uncharacterized protein</fullName>
    </submittedName>
</protein>
<accession>A0A0D0CFQ6</accession>
<keyword evidence="2" id="KW-1185">Reference proteome</keyword>
<dbReference type="InParanoid" id="A0A0D0CFQ6"/>
<reference evidence="1 2" key="1">
    <citation type="submission" date="2014-04" db="EMBL/GenBank/DDBJ databases">
        <authorList>
            <consortium name="DOE Joint Genome Institute"/>
            <person name="Kuo A."/>
            <person name="Kohler A."/>
            <person name="Jargeat P."/>
            <person name="Nagy L.G."/>
            <person name="Floudas D."/>
            <person name="Copeland A."/>
            <person name="Barry K.W."/>
            <person name="Cichocki N."/>
            <person name="Veneault-Fourrey C."/>
            <person name="LaButti K."/>
            <person name="Lindquist E.A."/>
            <person name="Lipzen A."/>
            <person name="Lundell T."/>
            <person name="Morin E."/>
            <person name="Murat C."/>
            <person name="Sun H."/>
            <person name="Tunlid A."/>
            <person name="Henrissat B."/>
            <person name="Grigoriev I.V."/>
            <person name="Hibbett D.S."/>
            <person name="Martin F."/>
            <person name="Nordberg H.P."/>
            <person name="Cantor M.N."/>
            <person name="Hua S.X."/>
        </authorList>
    </citation>
    <scope>NUCLEOTIDE SEQUENCE [LARGE SCALE GENOMIC DNA]</scope>
    <source>
        <strain evidence="1 2">Ve08.2h10</strain>
    </source>
</reference>
<organism evidence="1 2">
    <name type="scientific">Paxillus rubicundulus Ve08.2h10</name>
    <dbReference type="NCBI Taxonomy" id="930991"/>
    <lineage>
        <taxon>Eukaryota</taxon>
        <taxon>Fungi</taxon>
        <taxon>Dikarya</taxon>
        <taxon>Basidiomycota</taxon>
        <taxon>Agaricomycotina</taxon>
        <taxon>Agaricomycetes</taxon>
        <taxon>Agaricomycetidae</taxon>
        <taxon>Boletales</taxon>
        <taxon>Paxilineae</taxon>
        <taxon>Paxillaceae</taxon>
        <taxon>Paxillus</taxon>
    </lineage>
</organism>
<dbReference type="EMBL" id="KN829048">
    <property type="protein sequence ID" value="KIK74233.1"/>
    <property type="molecule type" value="Genomic_DNA"/>
</dbReference>
<dbReference type="Proteomes" id="UP000054538">
    <property type="component" value="Unassembled WGS sequence"/>
</dbReference>